<feature type="domain" description="Microcin J25-processing protein McjB C-terminal" evidence="2">
    <location>
        <begin position="21"/>
        <end position="119"/>
    </location>
</feature>
<accession>A0A4R6RLC3</accession>
<feature type="transmembrane region" description="Helical" evidence="1">
    <location>
        <begin position="6"/>
        <end position="27"/>
    </location>
</feature>
<dbReference type="InterPro" id="IPR032708">
    <property type="entry name" value="McjB_C"/>
</dbReference>
<dbReference type="InterPro" id="IPR053521">
    <property type="entry name" value="McjB-like"/>
</dbReference>
<dbReference type="RefSeq" id="WP_166653434.1">
    <property type="nucleotide sequence ID" value="NZ_BSPM01000008.1"/>
</dbReference>
<dbReference type="AlphaFoldDB" id="A0A4R6RLC3"/>
<evidence type="ECO:0000313" key="4">
    <source>
        <dbReference type="Proteomes" id="UP000294547"/>
    </source>
</evidence>
<gene>
    <name evidence="3" type="ORF">EDD54_1338</name>
</gene>
<keyword evidence="1" id="KW-0812">Transmembrane</keyword>
<keyword evidence="1" id="KW-0472">Membrane</keyword>
<dbReference type="NCBIfam" id="NF033537">
    <property type="entry name" value="lasso_biosyn_B2"/>
    <property type="match status" value="1"/>
</dbReference>
<comment type="caution">
    <text evidence="3">The sequence shown here is derived from an EMBL/GenBank/DDBJ whole genome shotgun (WGS) entry which is preliminary data.</text>
</comment>
<evidence type="ECO:0000259" key="2">
    <source>
        <dbReference type="Pfam" id="PF13471"/>
    </source>
</evidence>
<keyword evidence="1" id="KW-1133">Transmembrane helix</keyword>
<dbReference type="Pfam" id="PF13471">
    <property type="entry name" value="Transglut_core3"/>
    <property type="match status" value="1"/>
</dbReference>
<reference evidence="3 4" key="1">
    <citation type="submission" date="2019-03" db="EMBL/GenBank/DDBJ databases">
        <title>Genomic Encyclopedia of Type Strains, Phase IV (KMG-IV): sequencing the most valuable type-strain genomes for metagenomic binning, comparative biology and taxonomic classification.</title>
        <authorList>
            <person name="Goeker M."/>
        </authorList>
    </citation>
    <scope>NUCLEOTIDE SEQUENCE [LARGE SCALE GENOMIC DNA]</scope>
    <source>
        <strain evidence="3 4">DSM 102969</strain>
    </source>
</reference>
<proteinExistence type="predicted"/>
<organism evidence="3 4">
    <name type="scientific">Oharaeibacter diazotrophicus</name>
    <dbReference type="NCBI Taxonomy" id="1920512"/>
    <lineage>
        <taxon>Bacteria</taxon>
        <taxon>Pseudomonadati</taxon>
        <taxon>Pseudomonadota</taxon>
        <taxon>Alphaproteobacteria</taxon>
        <taxon>Hyphomicrobiales</taxon>
        <taxon>Pleomorphomonadaceae</taxon>
        <taxon>Oharaeibacter</taxon>
    </lineage>
</organism>
<dbReference type="EMBL" id="SNXY01000006">
    <property type="protein sequence ID" value="TDP87443.1"/>
    <property type="molecule type" value="Genomic_DNA"/>
</dbReference>
<name>A0A4R6RLC3_9HYPH</name>
<keyword evidence="4" id="KW-1185">Reference proteome</keyword>
<evidence type="ECO:0000313" key="3">
    <source>
        <dbReference type="EMBL" id="TDP87443.1"/>
    </source>
</evidence>
<evidence type="ECO:0000256" key="1">
    <source>
        <dbReference type="SAM" id="Phobius"/>
    </source>
</evidence>
<protein>
    <submittedName>
        <fullName evidence="3">Transglutaminase superfamily protein</fullName>
    </submittedName>
</protein>
<sequence length="132" mass="14142">MGLWLWRLRVIEAAAWLGLWTVAIRVVPFRRFAGRLAKAPAVPVPTETVVRGRRVAAAVERATRFAPSRFLCLSRALALRTMLRRRGLPTRLHLSAGPADGGLAAHAWLTAGGVVLIGGGAAPGQVELASFD</sequence>
<dbReference type="Proteomes" id="UP000294547">
    <property type="component" value="Unassembled WGS sequence"/>
</dbReference>